<dbReference type="AlphaFoldDB" id="A0A392SX81"/>
<reference evidence="2 3" key="1">
    <citation type="journal article" date="2018" name="Front. Plant Sci.">
        <title>Red Clover (Trifolium pratense) and Zigzag Clover (T. medium) - A Picture of Genomic Similarities and Differences.</title>
        <authorList>
            <person name="Dluhosova J."/>
            <person name="Istvanek J."/>
            <person name="Nedelnik J."/>
            <person name="Repkova J."/>
        </authorList>
    </citation>
    <scope>NUCLEOTIDE SEQUENCE [LARGE SCALE GENOMIC DNA]</scope>
    <source>
        <strain evidence="3">cv. 10/8</strain>
        <tissue evidence="2">Leaf</tissue>
    </source>
</reference>
<keyword evidence="1" id="KW-0812">Transmembrane</keyword>
<dbReference type="Proteomes" id="UP000265520">
    <property type="component" value="Unassembled WGS sequence"/>
</dbReference>
<name>A0A392SX81_9FABA</name>
<protein>
    <submittedName>
        <fullName evidence="2">Uncharacterized protein</fullName>
    </submittedName>
</protein>
<feature type="transmembrane region" description="Helical" evidence="1">
    <location>
        <begin position="52"/>
        <end position="71"/>
    </location>
</feature>
<evidence type="ECO:0000313" key="3">
    <source>
        <dbReference type="Proteomes" id="UP000265520"/>
    </source>
</evidence>
<accession>A0A392SX81</accession>
<comment type="caution">
    <text evidence="2">The sequence shown here is derived from an EMBL/GenBank/DDBJ whole genome shotgun (WGS) entry which is preliminary data.</text>
</comment>
<evidence type="ECO:0000313" key="2">
    <source>
        <dbReference type="EMBL" id="MCI53289.1"/>
    </source>
</evidence>
<organism evidence="2 3">
    <name type="scientific">Trifolium medium</name>
    <dbReference type="NCBI Taxonomy" id="97028"/>
    <lineage>
        <taxon>Eukaryota</taxon>
        <taxon>Viridiplantae</taxon>
        <taxon>Streptophyta</taxon>
        <taxon>Embryophyta</taxon>
        <taxon>Tracheophyta</taxon>
        <taxon>Spermatophyta</taxon>
        <taxon>Magnoliopsida</taxon>
        <taxon>eudicotyledons</taxon>
        <taxon>Gunneridae</taxon>
        <taxon>Pentapetalae</taxon>
        <taxon>rosids</taxon>
        <taxon>fabids</taxon>
        <taxon>Fabales</taxon>
        <taxon>Fabaceae</taxon>
        <taxon>Papilionoideae</taxon>
        <taxon>50 kb inversion clade</taxon>
        <taxon>NPAAA clade</taxon>
        <taxon>Hologalegina</taxon>
        <taxon>IRL clade</taxon>
        <taxon>Trifolieae</taxon>
        <taxon>Trifolium</taxon>
    </lineage>
</organism>
<keyword evidence="3" id="KW-1185">Reference proteome</keyword>
<feature type="non-terminal residue" evidence="2">
    <location>
        <position position="1"/>
    </location>
</feature>
<keyword evidence="1" id="KW-0472">Membrane</keyword>
<dbReference type="EMBL" id="LXQA010460949">
    <property type="protein sequence ID" value="MCI53289.1"/>
    <property type="molecule type" value="Genomic_DNA"/>
</dbReference>
<proteinExistence type="predicted"/>
<evidence type="ECO:0000256" key="1">
    <source>
        <dbReference type="SAM" id="Phobius"/>
    </source>
</evidence>
<sequence>GQRRADGLAVTRFDARQVVAKEKQHHPHDGLSVRHSDGRHTSQIWKSAARSYIGFFHSSFFSTTWVIIALFE</sequence>
<keyword evidence="1" id="KW-1133">Transmembrane helix</keyword>